<evidence type="ECO:0000313" key="6">
    <source>
        <dbReference type="Proteomes" id="UP000250222"/>
    </source>
</evidence>
<dbReference type="InterPro" id="IPR016047">
    <property type="entry name" value="M23ase_b-sheet_dom"/>
</dbReference>
<sequence length="486" mass="52107">MTSSRSPRRSVRALLSAALAVALLAGGTSAVADYDDEIREYDRQLRQQREEREELAREREALESRLEGTNADLATAYLALEDANARLPLAEAALAEAEDALAAAEREEQAVSDRLTLAESELGDLGEQLAEGDAQIESTRSSIGELARSTYRGGASLSGLSVVLNADSSEEFIRQTAIVDTAVRTQTKVITDLETITAVNRNRELRQQAVRDRIDQLHEQAEQAVAAADEARAAADAHRREIVEIQAQQTALAAELEELRGRLNEDLAQKEADDDRLAGIIAGIEADRAGTVAEREAERREQERRERERRERERAAARSNSGSSGGGQSSSGGGGGGSSSGGSSSGSMVPPVPNPLYVTSPYGMRMHPLAGYEWFHAGVDIRSSCGNPQVAAASGTVKATIPAPGNASHGNQVIIDHGTMNGSGYITVTNHLSRFNVRVGQWVDQGDVIGYTGMTGNVTGCHVHFEVWKNGSTINPMNLPGWLRSN</sequence>
<dbReference type="AlphaFoldDB" id="A0A2Y9A9I9"/>
<dbReference type="Proteomes" id="UP000250222">
    <property type="component" value="Unassembled WGS sequence"/>
</dbReference>
<evidence type="ECO:0000256" key="3">
    <source>
        <dbReference type="SAM" id="SignalP"/>
    </source>
</evidence>
<evidence type="ECO:0000259" key="4">
    <source>
        <dbReference type="Pfam" id="PF01551"/>
    </source>
</evidence>
<dbReference type="RefSeq" id="WP_110851779.1">
    <property type="nucleotide sequence ID" value="NZ_QKLZ01000003.1"/>
</dbReference>
<keyword evidence="6" id="KW-1185">Reference proteome</keyword>
<dbReference type="SUPFAM" id="SSF51261">
    <property type="entry name" value="Duplicated hybrid motif"/>
    <property type="match status" value="1"/>
</dbReference>
<dbReference type="PANTHER" id="PTHR21666:SF270">
    <property type="entry name" value="MUREIN HYDROLASE ACTIVATOR ENVC"/>
    <property type="match status" value="1"/>
</dbReference>
<keyword evidence="5" id="KW-0378">Hydrolase</keyword>
<feature type="compositionally biased region" description="Gly residues" evidence="2">
    <location>
        <begin position="323"/>
        <end position="344"/>
    </location>
</feature>
<gene>
    <name evidence="5" type="ORF">SAMN05216184_103110</name>
</gene>
<dbReference type="OrthoDB" id="1099523at2"/>
<keyword evidence="1" id="KW-0175">Coiled coil</keyword>
<evidence type="ECO:0000313" key="5">
    <source>
        <dbReference type="EMBL" id="SSA39928.1"/>
    </source>
</evidence>
<reference evidence="5 6" key="1">
    <citation type="submission" date="2016-10" db="EMBL/GenBank/DDBJ databases">
        <authorList>
            <person name="Cai Z."/>
        </authorList>
    </citation>
    <scope>NUCLEOTIDE SEQUENCE [LARGE SCALE GENOMIC DNA]</scope>
    <source>
        <strain evidence="5 6">CGMCC 1.10826</strain>
    </source>
</reference>
<feature type="domain" description="M23ase beta-sheet core" evidence="4">
    <location>
        <begin position="375"/>
        <end position="476"/>
    </location>
</feature>
<feature type="signal peptide" evidence="3">
    <location>
        <begin position="1"/>
        <end position="32"/>
    </location>
</feature>
<keyword evidence="3" id="KW-0732">Signal</keyword>
<protein>
    <submittedName>
        <fullName evidence="5">Murein DD-endopeptidase MepM and murein hydrolase activator NlpD, contain LysM domain</fullName>
    </submittedName>
</protein>
<organism evidence="5 6">
    <name type="scientific">Georgenia satyanarayanai</name>
    <dbReference type="NCBI Taxonomy" id="860221"/>
    <lineage>
        <taxon>Bacteria</taxon>
        <taxon>Bacillati</taxon>
        <taxon>Actinomycetota</taxon>
        <taxon>Actinomycetes</taxon>
        <taxon>Micrococcales</taxon>
        <taxon>Bogoriellaceae</taxon>
        <taxon>Georgenia</taxon>
    </lineage>
</organism>
<dbReference type="EMBL" id="UETB01000003">
    <property type="protein sequence ID" value="SSA39928.1"/>
    <property type="molecule type" value="Genomic_DNA"/>
</dbReference>
<dbReference type="Pfam" id="PF01551">
    <property type="entry name" value="Peptidase_M23"/>
    <property type="match status" value="1"/>
</dbReference>
<dbReference type="Gene3D" id="6.10.250.3150">
    <property type="match status" value="1"/>
</dbReference>
<name>A0A2Y9A9I9_9MICO</name>
<feature type="compositionally biased region" description="Basic and acidic residues" evidence="2">
    <location>
        <begin position="289"/>
        <end position="316"/>
    </location>
</feature>
<proteinExistence type="predicted"/>
<feature type="chain" id="PRO_5019246886" evidence="3">
    <location>
        <begin position="33"/>
        <end position="486"/>
    </location>
</feature>
<dbReference type="PANTHER" id="PTHR21666">
    <property type="entry name" value="PEPTIDASE-RELATED"/>
    <property type="match status" value="1"/>
</dbReference>
<feature type="coiled-coil region" evidence="1">
    <location>
        <begin position="31"/>
        <end position="121"/>
    </location>
</feature>
<dbReference type="GO" id="GO:0004222">
    <property type="term" value="F:metalloendopeptidase activity"/>
    <property type="evidence" value="ECO:0007669"/>
    <property type="project" value="TreeGrafter"/>
</dbReference>
<feature type="region of interest" description="Disordered" evidence="2">
    <location>
        <begin position="289"/>
        <end position="351"/>
    </location>
</feature>
<evidence type="ECO:0000256" key="2">
    <source>
        <dbReference type="SAM" id="MobiDB-lite"/>
    </source>
</evidence>
<dbReference type="Gene3D" id="2.70.70.10">
    <property type="entry name" value="Glucose Permease (Domain IIA)"/>
    <property type="match status" value="1"/>
</dbReference>
<dbReference type="InterPro" id="IPR050570">
    <property type="entry name" value="Cell_wall_metabolism_enzyme"/>
</dbReference>
<evidence type="ECO:0000256" key="1">
    <source>
        <dbReference type="SAM" id="Coils"/>
    </source>
</evidence>
<dbReference type="CDD" id="cd12797">
    <property type="entry name" value="M23_peptidase"/>
    <property type="match status" value="1"/>
</dbReference>
<accession>A0A2Y9A9I9</accession>
<dbReference type="InterPro" id="IPR011055">
    <property type="entry name" value="Dup_hybrid_motif"/>
</dbReference>